<organism evidence="8">
    <name type="scientific">Iconisemion striatum</name>
    <dbReference type="NCBI Taxonomy" id="60296"/>
    <lineage>
        <taxon>Eukaryota</taxon>
        <taxon>Metazoa</taxon>
        <taxon>Chordata</taxon>
        <taxon>Craniata</taxon>
        <taxon>Vertebrata</taxon>
        <taxon>Euteleostomi</taxon>
        <taxon>Actinopterygii</taxon>
        <taxon>Neopterygii</taxon>
        <taxon>Teleostei</taxon>
        <taxon>Neoteleostei</taxon>
        <taxon>Acanthomorphata</taxon>
        <taxon>Ovalentaria</taxon>
        <taxon>Atherinomorphae</taxon>
        <taxon>Cyprinodontiformes</taxon>
        <taxon>Nothobranchiidae</taxon>
        <taxon>Iconisemion</taxon>
    </lineage>
</organism>
<keyword evidence="1" id="KW-0479">Metal-binding</keyword>
<proteinExistence type="predicted"/>
<dbReference type="EMBL" id="HADX01002190">
    <property type="protein sequence ID" value="SBP24422.1"/>
    <property type="molecule type" value="Transcribed_RNA"/>
</dbReference>
<evidence type="ECO:0000256" key="2">
    <source>
        <dbReference type="ARBA" id="ARBA00022737"/>
    </source>
</evidence>
<feature type="region of interest" description="Disordered" evidence="6">
    <location>
        <begin position="346"/>
        <end position="365"/>
    </location>
</feature>
<evidence type="ECO:0000256" key="1">
    <source>
        <dbReference type="ARBA" id="ARBA00022723"/>
    </source>
</evidence>
<keyword evidence="4" id="KW-0862">Zinc</keyword>
<dbReference type="InterPro" id="IPR036236">
    <property type="entry name" value="Znf_C2H2_sf"/>
</dbReference>
<dbReference type="SUPFAM" id="SSF57667">
    <property type="entry name" value="beta-beta-alpha zinc fingers"/>
    <property type="match status" value="1"/>
</dbReference>
<dbReference type="GO" id="GO:0005634">
    <property type="term" value="C:nucleus"/>
    <property type="evidence" value="ECO:0007669"/>
    <property type="project" value="TreeGrafter"/>
</dbReference>
<dbReference type="GO" id="GO:0008270">
    <property type="term" value="F:zinc ion binding"/>
    <property type="evidence" value="ECO:0007669"/>
    <property type="project" value="UniProtKB-KW"/>
</dbReference>
<reference evidence="8" key="1">
    <citation type="submission" date="2016-05" db="EMBL/GenBank/DDBJ databases">
        <authorList>
            <person name="Lavstsen T."/>
            <person name="Jespersen J.S."/>
        </authorList>
    </citation>
    <scope>NUCLEOTIDE SEQUENCE</scope>
    <source>
        <tissue evidence="8">Brain</tissue>
    </source>
</reference>
<feature type="region of interest" description="Disordered" evidence="6">
    <location>
        <begin position="144"/>
        <end position="165"/>
    </location>
</feature>
<evidence type="ECO:0000256" key="5">
    <source>
        <dbReference type="PROSITE-ProRule" id="PRU00042"/>
    </source>
</evidence>
<dbReference type="PANTHER" id="PTHR24409:SF295">
    <property type="entry name" value="AZ2-RELATED"/>
    <property type="match status" value="1"/>
</dbReference>
<feature type="compositionally biased region" description="Low complexity" evidence="6">
    <location>
        <begin position="347"/>
        <end position="365"/>
    </location>
</feature>
<evidence type="ECO:0000259" key="7">
    <source>
        <dbReference type="PROSITE" id="PS50157"/>
    </source>
</evidence>
<reference evidence="8" key="2">
    <citation type="submission" date="2016-06" db="EMBL/GenBank/DDBJ databases">
        <title>The genome of a short-lived fish provides insights into sex chromosome evolution and the genetic control of aging.</title>
        <authorList>
            <person name="Reichwald K."/>
            <person name="Felder M."/>
            <person name="Petzold A."/>
            <person name="Koch P."/>
            <person name="Groth M."/>
            <person name="Platzer M."/>
        </authorList>
    </citation>
    <scope>NUCLEOTIDE SEQUENCE</scope>
    <source>
        <tissue evidence="8">Brain</tissue>
    </source>
</reference>
<evidence type="ECO:0000256" key="3">
    <source>
        <dbReference type="ARBA" id="ARBA00022771"/>
    </source>
</evidence>
<evidence type="ECO:0000256" key="6">
    <source>
        <dbReference type="SAM" id="MobiDB-lite"/>
    </source>
</evidence>
<accession>A0A1A7WRC0</accession>
<evidence type="ECO:0000313" key="8">
    <source>
        <dbReference type="EMBL" id="SBP08497.1"/>
    </source>
</evidence>
<dbReference type="GO" id="GO:0000981">
    <property type="term" value="F:DNA-binding transcription factor activity, RNA polymerase II-specific"/>
    <property type="evidence" value="ECO:0007669"/>
    <property type="project" value="TreeGrafter"/>
</dbReference>
<dbReference type="PROSITE" id="PS00028">
    <property type="entry name" value="ZINC_FINGER_C2H2_1"/>
    <property type="match status" value="1"/>
</dbReference>
<dbReference type="Gene3D" id="3.30.160.60">
    <property type="entry name" value="Classic Zinc Finger"/>
    <property type="match status" value="1"/>
</dbReference>
<dbReference type="SMART" id="SM00355">
    <property type="entry name" value="ZnF_C2H2"/>
    <property type="match status" value="3"/>
</dbReference>
<keyword evidence="2" id="KW-0677">Repeat</keyword>
<dbReference type="PANTHER" id="PTHR24409">
    <property type="entry name" value="ZINC FINGER PROTEIN 142"/>
    <property type="match status" value="1"/>
</dbReference>
<evidence type="ECO:0000256" key="4">
    <source>
        <dbReference type="ARBA" id="ARBA00022833"/>
    </source>
</evidence>
<dbReference type="EMBL" id="HADW01007097">
    <property type="protein sequence ID" value="SBP08497.1"/>
    <property type="molecule type" value="Transcribed_RNA"/>
</dbReference>
<keyword evidence="3 5" id="KW-0863">Zinc-finger</keyword>
<sequence>MASPFMKCASKMQQIFLMDGVTEDFMDRGHVCFNCEQIFANRKCLEDHVCPRTSFICSCGTEFTLYNDMLEHNATHEPGHQVLDHRIIKKRRIEKYKEEEAKLKRLQKGEVVWNAPSVSGRNTSAHTSQLSMRTLQVKQVPETNPKLSEASALSNPLPSATDTQKTVSSVGAPTVDLWTLYQPVVLLKSIRKFPKPYTCGKCGQGFVSKISLTIHSNSHVTDKVCGCIGCGLLLSSRKFVPRFHTCTSPTSNSKFRLITAKPPHFKSPNVRKTLFAQQRLATSAEQLKNQSLTTAGKGIQVSRVTSQQKTINMKTYKSNNTKGAPVRTLLQAKHQNPTSFKAVVGASVSSNSNQNSQKQSVSSSTVLTNLANPAPPDADGEFKCRVCHLPFKTPLILQRHKCIKAQEFMAKHLMGGKSQQRFTKPAASPGSVQVNGNKKPEFSPSVGAKKNQIAAVNLDKGKADVPVNGNVVVDDDDDDCYIVEGGSEKPAEVIYQVTSSVPIKS</sequence>
<dbReference type="AlphaFoldDB" id="A0A1A7WRC0"/>
<feature type="region of interest" description="Disordered" evidence="6">
    <location>
        <begin position="421"/>
        <end position="448"/>
    </location>
</feature>
<dbReference type="InterPro" id="IPR013087">
    <property type="entry name" value="Znf_C2H2_type"/>
</dbReference>
<protein>
    <recommendedName>
        <fullName evidence="7">C2H2-type domain-containing protein</fullName>
    </recommendedName>
</protein>
<name>A0A1A7WRC0_9TELE</name>
<gene>
    <name evidence="8" type="primary">Nfu_g_1_006242</name>
</gene>
<dbReference type="PROSITE" id="PS50157">
    <property type="entry name" value="ZINC_FINGER_C2H2_2"/>
    <property type="match status" value="1"/>
</dbReference>
<dbReference type="GO" id="GO:0000977">
    <property type="term" value="F:RNA polymerase II transcription regulatory region sequence-specific DNA binding"/>
    <property type="evidence" value="ECO:0007669"/>
    <property type="project" value="TreeGrafter"/>
</dbReference>
<feature type="domain" description="C2H2-type" evidence="7">
    <location>
        <begin position="197"/>
        <end position="224"/>
    </location>
</feature>